<reference evidence="1" key="1">
    <citation type="submission" date="2020-03" db="EMBL/GenBank/DDBJ databases">
        <title>A high-quality chromosome-level genome assembly of a woody plant with both climbing and erect habits, Rhamnella rubrinervis.</title>
        <authorList>
            <person name="Lu Z."/>
            <person name="Yang Y."/>
            <person name="Zhu X."/>
            <person name="Sun Y."/>
        </authorList>
    </citation>
    <scope>NUCLEOTIDE SEQUENCE</scope>
    <source>
        <strain evidence="1">BYM</strain>
        <tissue evidence="1">Leaf</tissue>
    </source>
</reference>
<name>A0A8K0DYX6_9ROSA</name>
<dbReference type="GO" id="GO:0007264">
    <property type="term" value="P:small GTPase-mediated signal transduction"/>
    <property type="evidence" value="ECO:0007669"/>
    <property type="project" value="InterPro"/>
</dbReference>
<sequence length="267" mass="30631">MVLHWKPKIASLVDVCPGKDSSFLTEIVNQETYDIDKILSLWQCPIKMAEKVKALANAKWQYYSHQHLKEVELIDFIGSRNELEIVLFVLEIAASVETEPYLFPSTITCNGVSASIVGEFCLRFDDRNSDKILSKILHASHVKENIDGFNMLFVPFLIIKICFPLYLLCIDEFGNDELVANINRGLDLSDTIIEEMPNTVCTPYNLHTLLLKGCEKLRRDFDDLSVRAKAARILVVLLCKHEFDARYQKPENKLYIAQLYFPLIGRK</sequence>
<dbReference type="Proteomes" id="UP000796880">
    <property type="component" value="Unassembled WGS sequence"/>
</dbReference>
<gene>
    <name evidence="1" type="ORF">FNV43_RR19522</name>
</gene>
<dbReference type="PANTHER" id="PTHR23317">
    <property type="entry name" value="DEDICATOR OF CYTOKINESIS DOCK"/>
    <property type="match status" value="1"/>
</dbReference>
<dbReference type="GO" id="GO:0005085">
    <property type="term" value="F:guanyl-nucleotide exchange factor activity"/>
    <property type="evidence" value="ECO:0007669"/>
    <property type="project" value="InterPro"/>
</dbReference>
<dbReference type="OrthoDB" id="47328at2759"/>
<dbReference type="PANTHER" id="PTHR23317:SF76">
    <property type="entry name" value="LD20667P"/>
    <property type="match status" value="1"/>
</dbReference>
<accession>A0A8K0DYX6</accession>
<organism evidence="1 2">
    <name type="scientific">Rhamnella rubrinervis</name>
    <dbReference type="NCBI Taxonomy" id="2594499"/>
    <lineage>
        <taxon>Eukaryota</taxon>
        <taxon>Viridiplantae</taxon>
        <taxon>Streptophyta</taxon>
        <taxon>Embryophyta</taxon>
        <taxon>Tracheophyta</taxon>
        <taxon>Spermatophyta</taxon>
        <taxon>Magnoliopsida</taxon>
        <taxon>eudicotyledons</taxon>
        <taxon>Gunneridae</taxon>
        <taxon>Pentapetalae</taxon>
        <taxon>rosids</taxon>
        <taxon>fabids</taxon>
        <taxon>Rosales</taxon>
        <taxon>Rhamnaceae</taxon>
        <taxon>rhamnoid group</taxon>
        <taxon>Rhamneae</taxon>
        <taxon>Rhamnella</taxon>
    </lineage>
</organism>
<dbReference type="InterPro" id="IPR026791">
    <property type="entry name" value="DOCK"/>
</dbReference>
<evidence type="ECO:0000313" key="2">
    <source>
        <dbReference type="Proteomes" id="UP000796880"/>
    </source>
</evidence>
<dbReference type="EMBL" id="VOIH02000009">
    <property type="protein sequence ID" value="KAF3436769.1"/>
    <property type="molecule type" value="Genomic_DNA"/>
</dbReference>
<comment type="caution">
    <text evidence="1">The sequence shown here is derived from an EMBL/GenBank/DDBJ whole genome shotgun (WGS) entry which is preliminary data.</text>
</comment>
<dbReference type="AlphaFoldDB" id="A0A8K0DYX6"/>
<evidence type="ECO:0000313" key="1">
    <source>
        <dbReference type="EMBL" id="KAF3436769.1"/>
    </source>
</evidence>
<keyword evidence="2" id="KW-1185">Reference proteome</keyword>
<proteinExistence type="predicted"/>
<protein>
    <submittedName>
        <fullName evidence="1">Uncharacterized protein</fullName>
    </submittedName>
</protein>